<organism evidence="1 2">
    <name type="scientific">Characodon lateralis</name>
    <dbReference type="NCBI Taxonomy" id="208331"/>
    <lineage>
        <taxon>Eukaryota</taxon>
        <taxon>Metazoa</taxon>
        <taxon>Chordata</taxon>
        <taxon>Craniata</taxon>
        <taxon>Vertebrata</taxon>
        <taxon>Euteleostomi</taxon>
        <taxon>Actinopterygii</taxon>
        <taxon>Neopterygii</taxon>
        <taxon>Teleostei</taxon>
        <taxon>Neoteleostei</taxon>
        <taxon>Acanthomorphata</taxon>
        <taxon>Ovalentaria</taxon>
        <taxon>Atherinomorphae</taxon>
        <taxon>Cyprinodontiformes</taxon>
        <taxon>Goodeidae</taxon>
        <taxon>Characodon</taxon>
    </lineage>
</organism>
<evidence type="ECO:0000313" key="1">
    <source>
        <dbReference type="EMBL" id="MED6280786.1"/>
    </source>
</evidence>
<comment type="caution">
    <text evidence="1">The sequence shown here is derived from an EMBL/GenBank/DDBJ whole genome shotgun (WGS) entry which is preliminary data.</text>
</comment>
<sequence>MRDGRIKEILEVLLPPADNVPSRGQQPPTPTVNRDLRYSGWISSTPEVLPPWSLTILVTSAWVIHKSNSESSVSASTREGVTVGLRKPSKYSFHHPVMSPVEVSNSAPPL</sequence>
<name>A0ABU7E210_9TELE</name>
<dbReference type="Proteomes" id="UP001352852">
    <property type="component" value="Unassembled WGS sequence"/>
</dbReference>
<protein>
    <submittedName>
        <fullName evidence="1">Uncharacterized protein</fullName>
    </submittedName>
</protein>
<accession>A0ABU7E210</accession>
<gene>
    <name evidence="1" type="ORF">CHARACLAT_014374</name>
</gene>
<proteinExistence type="predicted"/>
<evidence type="ECO:0000313" key="2">
    <source>
        <dbReference type="Proteomes" id="UP001352852"/>
    </source>
</evidence>
<reference evidence="1 2" key="1">
    <citation type="submission" date="2021-06" db="EMBL/GenBank/DDBJ databases">
        <authorList>
            <person name="Palmer J.M."/>
        </authorList>
    </citation>
    <scope>NUCLEOTIDE SEQUENCE [LARGE SCALE GENOMIC DNA]</scope>
    <source>
        <strain evidence="1 2">CL_MEX2019</strain>
        <tissue evidence="1">Muscle</tissue>
    </source>
</reference>
<dbReference type="EMBL" id="JAHUTJ010042058">
    <property type="protein sequence ID" value="MED6280786.1"/>
    <property type="molecule type" value="Genomic_DNA"/>
</dbReference>
<keyword evidence="2" id="KW-1185">Reference proteome</keyword>